<organism evidence="1 2">
    <name type="scientific">Veronia pacifica</name>
    <dbReference type="NCBI Taxonomy" id="1080227"/>
    <lineage>
        <taxon>Bacteria</taxon>
        <taxon>Pseudomonadati</taxon>
        <taxon>Pseudomonadota</taxon>
        <taxon>Gammaproteobacteria</taxon>
        <taxon>Vibrionales</taxon>
        <taxon>Vibrionaceae</taxon>
        <taxon>Veronia</taxon>
    </lineage>
</organism>
<comment type="caution">
    <text evidence="1">The sequence shown here is derived from an EMBL/GenBank/DDBJ whole genome shotgun (WGS) entry which is preliminary data.</text>
</comment>
<reference evidence="1 2" key="1">
    <citation type="submission" date="2016-05" db="EMBL/GenBank/DDBJ databases">
        <title>Genomic Taxonomy of the Vibrionaceae.</title>
        <authorList>
            <person name="Gomez-Gil B."/>
            <person name="Enciso-Ibarra J."/>
        </authorList>
    </citation>
    <scope>NUCLEOTIDE SEQUENCE [LARGE SCALE GENOMIC DNA]</scope>
    <source>
        <strain evidence="1 2">CAIM 1920</strain>
    </source>
</reference>
<dbReference type="InterPro" id="IPR008311">
    <property type="entry name" value="UCP028101"/>
</dbReference>
<dbReference type="Gene3D" id="2.130.10.10">
    <property type="entry name" value="YVTN repeat-like/Quinoprotein amine dehydrogenase"/>
    <property type="match status" value="1"/>
</dbReference>
<dbReference type="SUPFAM" id="SSF75011">
    <property type="entry name" value="3-carboxy-cis,cis-mucoante lactonizing enzyme"/>
    <property type="match status" value="1"/>
</dbReference>
<dbReference type="RefSeq" id="WP_068904420.1">
    <property type="nucleotide sequence ID" value="NZ_JBHUIF010000029.1"/>
</dbReference>
<dbReference type="STRING" id="1080227.A8L45_16910"/>
<dbReference type="AlphaFoldDB" id="A0A1C3EE43"/>
<gene>
    <name evidence="1" type="ORF">A8L45_16910</name>
</gene>
<name>A0A1C3EE43_9GAMM</name>
<evidence type="ECO:0008006" key="3">
    <source>
        <dbReference type="Google" id="ProtNLM"/>
    </source>
</evidence>
<dbReference type="EMBL" id="LYBM01000035">
    <property type="protein sequence ID" value="ODA31464.1"/>
    <property type="molecule type" value="Genomic_DNA"/>
</dbReference>
<evidence type="ECO:0000313" key="1">
    <source>
        <dbReference type="EMBL" id="ODA31464.1"/>
    </source>
</evidence>
<dbReference type="InterPro" id="IPR015943">
    <property type="entry name" value="WD40/YVTN_repeat-like_dom_sf"/>
</dbReference>
<protein>
    <recommendedName>
        <fullName evidence="3">DUF1513 domain-containing protein</fullName>
    </recommendedName>
</protein>
<dbReference type="Pfam" id="PF07433">
    <property type="entry name" value="DUF1513"/>
    <property type="match status" value="1"/>
</dbReference>
<dbReference type="PIRSF" id="PIRSF028101">
    <property type="entry name" value="UCP028101"/>
    <property type="match status" value="1"/>
</dbReference>
<keyword evidence="2" id="KW-1185">Reference proteome</keyword>
<evidence type="ECO:0000313" key="2">
    <source>
        <dbReference type="Proteomes" id="UP000094936"/>
    </source>
</evidence>
<accession>A0A1C3EE43</accession>
<dbReference type="Proteomes" id="UP000094936">
    <property type="component" value="Unassembled WGS sequence"/>
</dbReference>
<proteinExistence type="predicted"/>
<dbReference type="InterPro" id="IPR006311">
    <property type="entry name" value="TAT_signal"/>
</dbReference>
<sequence length="366" mass="39721">MSDIQLTRRQLMKSSLAAMSLAPGISLLSGCEMTEASDTLFLGSAREPSGRYCICAADENGHQVYSMPLPARGHGIAVDKKGDLGFVFARRPGEYIQVFNWRTGDPKELYTADTDRYFYGHGAVASDGLLYATEGEANTSKGVIGIYQPDNNGAIKKVGEFTDFGIGPHEVVLVDDSTLAVAVGGVHTYGREPLNTETMKPALILMDRHSGEVRESHSLPDHHLSIRHLAAGPHGEIVTGQQYRGDSVNSVPMVAIYRPGQGYQQLVAEPEQWDRFNHYIASIACTEKYIYATSPRGNCFGIWSLESGKLIALKPLLDASGAVQIKETVALSSGSGKIVSISPGNATEYKASDVLWDNHWTVMNLI</sequence>
<dbReference type="PROSITE" id="PS51318">
    <property type="entry name" value="TAT"/>
    <property type="match status" value="1"/>
</dbReference>